<dbReference type="EMBL" id="FOQY01000002">
    <property type="protein sequence ID" value="SFI29909.1"/>
    <property type="molecule type" value="Genomic_DNA"/>
</dbReference>
<evidence type="ECO:0008006" key="5">
    <source>
        <dbReference type="Google" id="ProtNLM"/>
    </source>
</evidence>
<dbReference type="GeneID" id="96296663"/>
<dbReference type="Gene3D" id="3.40.1000.10">
    <property type="entry name" value="Mog1/PsbP, alpha/beta/alpha sandwich"/>
    <property type="match status" value="1"/>
</dbReference>
<reference evidence="4" key="1">
    <citation type="submission" date="2016-10" db="EMBL/GenBank/DDBJ databases">
        <authorList>
            <person name="Varghese N."/>
            <person name="Submissions S."/>
        </authorList>
    </citation>
    <scope>NUCLEOTIDE SEQUENCE [LARGE SCALE GENOMIC DNA]</scope>
    <source>
        <strain evidence="4">CGMCC 4.2126</strain>
    </source>
</reference>
<evidence type="ECO:0000256" key="1">
    <source>
        <dbReference type="SAM" id="MobiDB-lite"/>
    </source>
</evidence>
<dbReference type="PROSITE" id="PS51257">
    <property type="entry name" value="PROKAR_LIPOPROTEIN"/>
    <property type="match status" value="1"/>
</dbReference>
<keyword evidence="4" id="KW-1185">Reference proteome</keyword>
<keyword evidence="2" id="KW-0732">Signal</keyword>
<organism evidence="3 4">
    <name type="scientific">Streptosporangium canum</name>
    <dbReference type="NCBI Taxonomy" id="324952"/>
    <lineage>
        <taxon>Bacteria</taxon>
        <taxon>Bacillati</taxon>
        <taxon>Actinomycetota</taxon>
        <taxon>Actinomycetes</taxon>
        <taxon>Streptosporangiales</taxon>
        <taxon>Streptosporangiaceae</taxon>
        <taxon>Streptosporangium</taxon>
    </lineage>
</organism>
<name>A0A1I3H2K2_9ACTN</name>
<evidence type="ECO:0000313" key="4">
    <source>
        <dbReference type="Proteomes" id="UP000199111"/>
    </source>
</evidence>
<sequence>MRKRYPIVTSTGVLCLALATACAGGGSINLAKAPTASPATATGGPGTVPEGFEQVGSPANGLSVAVPGPWVALDLTKNDLEQGLKRSGLSGKALEQAKEDLQPLVTNKAVWAFDPRSRQSSPNRFTTNLNGYCQTSGNISADQLIGAATKDLQQVKAKVTEAVKVTVGGVEAAKLVYTFPAGGMEIKGTQFYLPGSGRTCTVTLSTDQDGKQRLFDRIGQTIRLQ</sequence>
<dbReference type="RefSeq" id="WP_093885639.1">
    <property type="nucleotide sequence ID" value="NZ_FOQY01000002.1"/>
</dbReference>
<evidence type="ECO:0000256" key="2">
    <source>
        <dbReference type="SAM" id="SignalP"/>
    </source>
</evidence>
<dbReference type="AlphaFoldDB" id="A0A1I3H2K2"/>
<feature type="compositionally biased region" description="Low complexity" evidence="1">
    <location>
        <begin position="34"/>
        <end position="51"/>
    </location>
</feature>
<gene>
    <name evidence="3" type="ORF">SAMN05216275_102328</name>
</gene>
<dbReference type="Proteomes" id="UP000199111">
    <property type="component" value="Unassembled WGS sequence"/>
</dbReference>
<accession>A0A1I3H2K2</accession>
<proteinExistence type="predicted"/>
<protein>
    <recommendedName>
        <fullName evidence="5">Lipoprotein</fullName>
    </recommendedName>
</protein>
<feature type="chain" id="PRO_5039164740" description="Lipoprotein" evidence="2">
    <location>
        <begin position="24"/>
        <end position="225"/>
    </location>
</feature>
<feature type="region of interest" description="Disordered" evidence="1">
    <location>
        <begin position="34"/>
        <end position="55"/>
    </location>
</feature>
<evidence type="ECO:0000313" key="3">
    <source>
        <dbReference type="EMBL" id="SFI29909.1"/>
    </source>
</evidence>
<feature type="signal peptide" evidence="2">
    <location>
        <begin position="1"/>
        <end position="23"/>
    </location>
</feature>